<sequence length="142" mass="14778">MTFRDLPPRASEIPLTNRRVAADVVDLIVGDADRAAGCVAVMLCDARDRGFQPLVLRDVPSGAGPASLSQLLGLVLPLVAASGGSVLIGRGRPRGTAPDDLDRAWHQVSIDRCADHGVGLLGFYLATGDGISRLPEPLTAAT</sequence>
<dbReference type="Proteomes" id="UP001501285">
    <property type="component" value="Unassembled WGS sequence"/>
</dbReference>
<gene>
    <name evidence="1" type="ORF">GCM10009740_12050</name>
</gene>
<dbReference type="EMBL" id="BAAANB010000003">
    <property type="protein sequence ID" value="GAA2024171.1"/>
    <property type="molecule type" value="Genomic_DNA"/>
</dbReference>
<name>A0ABP5FHT1_9MICO</name>
<reference evidence="2" key="1">
    <citation type="journal article" date="2019" name="Int. J. Syst. Evol. Microbiol.">
        <title>The Global Catalogue of Microorganisms (GCM) 10K type strain sequencing project: providing services to taxonomists for standard genome sequencing and annotation.</title>
        <authorList>
            <consortium name="The Broad Institute Genomics Platform"/>
            <consortium name="The Broad Institute Genome Sequencing Center for Infectious Disease"/>
            <person name="Wu L."/>
            <person name="Ma J."/>
        </authorList>
    </citation>
    <scope>NUCLEOTIDE SEQUENCE [LARGE SCALE GENOMIC DNA]</scope>
    <source>
        <strain evidence="2">JCM 14283</strain>
    </source>
</reference>
<keyword evidence="2" id="KW-1185">Reference proteome</keyword>
<proteinExistence type="predicted"/>
<evidence type="ECO:0000313" key="2">
    <source>
        <dbReference type="Proteomes" id="UP001501285"/>
    </source>
</evidence>
<organism evidence="1 2">
    <name type="scientific">Terrabacter terrae</name>
    <dbReference type="NCBI Taxonomy" id="318434"/>
    <lineage>
        <taxon>Bacteria</taxon>
        <taxon>Bacillati</taxon>
        <taxon>Actinomycetota</taxon>
        <taxon>Actinomycetes</taxon>
        <taxon>Micrococcales</taxon>
        <taxon>Intrasporangiaceae</taxon>
        <taxon>Terrabacter</taxon>
    </lineage>
</organism>
<dbReference type="RefSeq" id="WP_343989027.1">
    <property type="nucleotide sequence ID" value="NZ_BAAANB010000003.1"/>
</dbReference>
<evidence type="ECO:0000313" key="1">
    <source>
        <dbReference type="EMBL" id="GAA2024171.1"/>
    </source>
</evidence>
<protein>
    <submittedName>
        <fullName evidence="1">Uncharacterized protein</fullName>
    </submittedName>
</protein>
<comment type="caution">
    <text evidence="1">The sequence shown here is derived from an EMBL/GenBank/DDBJ whole genome shotgun (WGS) entry which is preliminary data.</text>
</comment>
<accession>A0ABP5FHT1</accession>